<dbReference type="PANTHER" id="PTHR24198">
    <property type="entry name" value="ANKYRIN REPEAT AND PROTEIN KINASE DOMAIN-CONTAINING PROTEIN"/>
    <property type="match status" value="1"/>
</dbReference>
<dbReference type="Gene3D" id="1.25.40.20">
    <property type="entry name" value="Ankyrin repeat-containing domain"/>
    <property type="match status" value="2"/>
</dbReference>
<dbReference type="Proteomes" id="UP001642484">
    <property type="component" value="Unassembled WGS sequence"/>
</dbReference>
<evidence type="ECO:0000256" key="3">
    <source>
        <dbReference type="PROSITE-ProRule" id="PRU00023"/>
    </source>
</evidence>
<dbReference type="Pfam" id="PF00023">
    <property type="entry name" value="Ank"/>
    <property type="match status" value="1"/>
</dbReference>
<dbReference type="PROSITE" id="PS50088">
    <property type="entry name" value="ANK_REPEAT"/>
    <property type="match status" value="3"/>
</dbReference>
<gene>
    <name evidence="5" type="ORF">CCMP2556_LOCUS39102</name>
</gene>
<protein>
    <submittedName>
        <fullName evidence="5">Uncharacterized protein</fullName>
    </submittedName>
</protein>
<evidence type="ECO:0000313" key="5">
    <source>
        <dbReference type="EMBL" id="CAK9079405.1"/>
    </source>
</evidence>
<feature type="repeat" description="ANK" evidence="3">
    <location>
        <begin position="556"/>
        <end position="588"/>
    </location>
</feature>
<proteinExistence type="predicted"/>
<feature type="region of interest" description="Disordered" evidence="4">
    <location>
        <begin position="333"/>
        <end position="355"/>
    </location>
</feature>
<accession>A0ABP0PTN9</accession>
<evidence type="ECO:0000313" key="6">
    <source>
        <dbReference type="Proteomes" id="UP001642484"/>
    </source>
</evidence>
<dbReference type="SUPFAM" id="SSF48403">
    <property type="entry name" value="Ankyrin repeat"/>
    <property type="match status" value="2"/>
</dbReference>
<sequence length="673" mass="72748">MKSDQIDLHSGGLSLSILEAIQAKGEVEALRLLKRAEPDDINIKDSEGLSFLDHAAIAGMRLLCTALLWDADFEHHESTSASNFTSLHWAASCGQAGVCHALLEHPRFLDIATLDACGRTALHVAAQHGHAECCRVLLEHPRFVASRPPRKDAFGDTALHRAAAFGHVDVCEVLLKHPAFGKLSSRDVQGRSPLERAIREGRLQTSRFLKQKLRIAHRLDIDDHGIVLQQAPDNSLEHDAGLPSRDLEKVELPLVDNARASSTVAAIKGGERPDILDYDGLPEVQAPGYVEVAERPSTYTDNLALPSKVQTFGFGEAELPAGVDDTHRRSIAATATKGSERPTTSGDKEDGFPMLSEVEGSERPAILESPVSGYMEDGLALPSEVQAAELGEVKLPCPMNDAHRSRTDVAIQAELPSPADARRSSAAAIQVAGDHVAEHAGIWGYKDDGLARLPKVESPGHGEVGIRPQVDEARRNSVAAPKVGQSSQMVRLSSAHVKAEWPSEYKDHGCVPSEVLSRQRLTNRGEEADADWMARRTTAEKQQVKLLPSSQHFLSEGRTPLHRAAKQGRLEVILALLEGHGLVNVNAKDIHGCTCLHYAAKEGHLQVCAALLKHPPLDVVAVDMLGCNALHCAAAGGHGETCKLILKHSAEIAMHGTFQVIVQYVTDEVLWPS</sequence>
<dbReference type="PROSITE" id="PS50297">
    <property type="entry name" value="ANK_REP_REGION"/>
    <property type="match status" value="3"/>
</dbReference>
<reference evidence="5 6" key="1">
    <citation type="submission" date="2024-02" db="EMBL/GenBank/DDBJ databases">
        <authorList>
            <person name="Chen Y."/>
            <person name="Shah S."/>
            <person name="Dougan E. K."/>
            <person name="Thang M."/>
            <person name="Chan C."/>
        </authorList>
    </citation>
    <scope>NUCLEOTIDE SEQUENCE [LARGE SCALE GENOMIC DNA]</scope>
</reference>
<dbReference type="InterPro" id="IPR036770">
    <property type="entry name" value="Ankyrin_rpt-contain_sf"/>
</dbReference>
<dbReference type="Pfam" id="PF12796">
    <property type="entry name" value="Ank_2"/>
    <property type="match status" value="3"/>
</dbReference>
<keyword evidence="6" id="KW-1185">Reference proteome</keyword>
<dbReference type="EMBL" id="CAXAMN010023651">
    <property type="protein sequence ID" value="CAK9079405.1"/>
    <property type="molecule type" value="Genomic_DNA"/>
</dbReference>
<dbReference type="SMART" id="SM00248">
    <property type="entry name" value="ANK"/>
    <property type="match status" value="7"/>
</dbReference>
<evidence type="ECO:0000256" key="2">
    <source>
        <dbReference type="ARBA" id="ARBA00023043"/>
    </source>
</evidence>
<organism evidence="5 6">
    <name type="scientific">Durusdinium trenchii</name>
    <dbReference type="NCBI Taxonomy" id="1381693"/>
    <lineage>
        <taxon>Eukaryota</taxon>
        <taxon>Sar</taxon>
        <taxon>Alveolata</taxon>
        <taxon>Dinophyceae</taxon>
        <taxon>Suessiales</taxon>
        <taxon>Symbiodiniaceae</taxon>
        <taxon>Durusdinium</taxon>
    </lineage>
</organism>
<name>A0ABP0PTN9_9DINO</name>
<dbReference type="InterPro" id="IPR002110">
    <property type="entry name" value="Ankyrin_rpt"/>
</dbReference>
<evidence type="ECO:0000256" key="1">
    <source>
        <dbReference type="ARBA" id="ARBA00022737"/>
    </source>
</evidence>
<dbReference type="PANTHER" id="PTHR24198:SF165">
    <property type="entry name" value="ANKYRIN REPEAT-CONTAINING PROTEIN-RELATED"/>
    <property type="match status" value="1"/>
</dbReference>
<evidence type="ECO:0000256" key="4">
    <source>
        <dbReference type="SAM" id="MobiDB-lite"/>
    </source>
</evidence>
<comment type="caution">
    <text evidence="5">The sequence shown here is derived from an EMBL/GenBank/DDBJ whole genome shotgun (WGS) entry which is preliminary data.</text>
</comment>
<keyword evidence="1" id="KW-0677">Repeat</keyword>
<keyword evidence="2 3" id="KW-0040">ANK repeat</keyword>
<feature type="repeat" description="ANK" evidence="3">
    <location>
        <begin position="117"/>
        <end position="140"/>
    </location>
</feature>
<feature type="repeat" description="ANK" evidence="3">
    <location>
        <begin position="154"/>
        <end position="179"/>
    </location>
</feature>